<organism evidence="1 2">
    <name type="scientific">Chryseobacterium gleum</name>
    <name type="common">Flavobacterium gleum</name>
    <dbReference type="NCBI Taxonomy" id="250"/>
    <lineage>
        <taxon>Bacteria</taxon>
        <taxon>Pseudomonadati</taxon>
        <taxon>Bacteroidota</taxon>
        <taxon>Flavobacteriia</taxon>
        <taxon>Flavobacteriales</taxon>
        <taxon>Weeksellaceae</taxon>
        <taxon>Chryseobacterium group</taxon>
        <taxon>Chryseobacterium</taxon>
    </lineage>
</organism>
<evidence type="ECO:0000313" key="2">
    <source>
        <dbReference type="Proteomes" id="UP000279227"/>
    </source>
</evidence>
<protein>
    <submittedName>
        <fullName evidence="1">Uncharacterized protein</fullName>
    </submittedName>
</protein>
<reference evidence="1 2" key="1">
    <citation type="submission" date="2018-12" db="EMBL/GenBank/DDBJ databases">
        <authorList>
            <consortium name="Pathogen Informatics"/>
        </authorList>
    </citation>
    <scope>NUCLEOTIDE SEQUENCE [LARGE SCALE GENOMIC DNA]</scope>
    <source>
        <strain evidence="1 2">NCTC11432</strain>
    </source>
</reference>
<sequence>MQLFFYIIIVKKYQQSLSNQLADSNFASLESKESKLKTLR</sequence>
<dbReference type="Proteomes" id="UP000279227">
    <property type="component" value="Chromosome"/>
</dbReference>
<name>A0A3S4QZ82_CHRGE</name>
<dbReference type="AlphaFoldDB" id="A0A3S4QZ82"/>
<evidence type="ECO:0000313" key="1">
    <source>
        <dbReference type="EMBL" id="VEE10581.1"/>
    </source>
</evidence>
<dbReference type="STRING" id="525257.HMPREF0204_11504"/>
<gene>
    <name evidence="1" type="ORF">NCTC11432_04202</name>
</gene>
<accession>A0A3S4QZ82</accession>
<dbReference type="KEGG" id="cgle:NCTC11432_04202"/>
<dbReference type="EMBL" id="LR134289">
    <property type="protein sequence ID" value="VEE10581.1"/>
    <property type="molecule type" value="Genomic_DNA"/>
</dbReference>
<proteinExistence type="predicted"/>